<organism evidence="2">
    <name type="scientific">Arcobacter sp. AZ-2023</name>
    <dbReference type="NCBI Taxonomy" id="3074453"/>
    <lineage>
        <taxon>Bacteria</taxon>
        <taxon>Pseudomonadati</taxon>
        <taxon>Campylobacterota</taxon>
        <taxon>Epsilonproteobacteria</taxon>
        <taxon>Campylobacterales</taxon>
        <taxon>Arcobacteraceae</taxon>
        <taxon>Arcobacter</taxon>
    </lineage>
</organism>
<evidence type="ECO:0000256" key="1">
    <source>
        <dbReference type="SAM" id="Coils"/>
    </source>
</evidence>
<name>A0AA96I306_9BACT</name>
<reference evidence="2" key="1">
    <citation type="submission" date="2023-09" db="EMBL/GenBank/DDBJ databases">
        <title>Arcobacter tbilisiensis sp. nov. isolated from chicken meat in Tbilisi, Georgia.</title>
        <authorList>
            <person name="Matthias R."/>
            <person name="Zautner A.E."/>
        </authorList>
    </citation>
    <scope>NUCLEOTIDE SEQUENCE</scope>
    <source>
        <strain evidence="2">LEO 107</strain>
    </source>
</reference>
<dbReference type="AlphaFoldDB" id="A0AA96I306"/>
<feature type="coiled-coil region" evidence="1">
    <location>
        <begin position="157"/>
        <end position="184"/>
    </location>
</feature>
<proteinExistence type="predicted"/>
<evidence type="ECO:0000313" key="2">
    <source>
        <dbReference type="EMBL" id="WNL16113.1"/>
    </source>
</evidence>
<dbReference type="EMBL" id="CP134846">
    <property type="protein sequence ID" value="WNL16113.1"/>
    <property type="molecule type" value="Genomic_DNA"/>
</dbReference>
<protein>
    <submittedName>
        <fullName evidence="2">Uncharacterized protein</fullName>
    </submittedName>
</protein>
<sequence length="337" mass="40617">MPELICKILHISKTTYYSYLKKGYPIINFLNSFGKEGLEELLETGKIQKYENMSYIMDNYIQKNLEFYIYSFEQSQSLLHKASMHQEFKDFYFNFLTNFGKIDFPFNINVLGIQSLLTHYLYQYQIEKIKKNLNSDKINQILIEKNSEIDEAINSTNGKERKELEKFKNNLQQETLKEQILEDIFSNNDMNFEGIMLHFFTFNTWTNDMYYLLELVKKDEFEYFINSKNDELLYQAIGYFVYSYYQNFDTNNKLDLIYLIYHYFLANKDLISKDNIKKHIADRVNNPEFFEKIDEKLMNDYINNPFPKNFTSNLDVNLEEIETVTFEDLVNKRKNHN</sequence>
<accession>A0AA96I306</accession>
<gene>
    <name evidence="2" type="ORF">RJG54_07745</name>
</gene>
<keyword evidence="1" id="KW-0175">Coiled coil</keyword>